<dbReference type="Pfam" id="PF00887">
    <property type="entry name" value="ACBP"/>
    <property type="match status" value="1"/>
</dbReference>
<dbReference type="Gene3D" id="1.20.80.10">
    <property type="match status" value="1"/>
</dbReference>
<dbReference type="InterPro" id="IPR022408">
    <property type="entry name" value="Acyl-CoA-binding_prot_CS"/>
</dbReference>
<evidence type="ECO:0000259" key="3">
    <source>
        <dbReference type="PROSITE" id="PS51228"/>
    </source>
</evidence>
<dbReference type="OrthoDB" id="17536at2759"/>
<dbReference type="InterPro" id="IPR035984">
    <property type="entry name" value="Acyl-CoA-binding_sf"/>
</dbReference>
<dbReference type="GO" id="GO:0006631">
    <property type="term" value="P:fatty acid metabolic process"/>
    <property type="evidence" value="ECO:0007669"/>
    <property type="project" value="TreeGrafter"/>
</dbReference>
<gene>
    <name evidence="4" type="primary">ACBP_0</name>
    <name evidence="4" type="ORF">FJT64_023362</name>
</gene>
<dbReference type="CDD" id="cd00435">
    <property type="entry name" value="ACBP"/>
    <property type="match status" value="1"/>
</dbReference>
<dbReference type="AlphaFoldDB" id="A0A6A4WI26"/>
<comment type="caution">
    <text evidence="4">The sequence shown here is derived from an EMBL/GenBank/DDBJ whole genome shotgun (WGS) entry which is preliminary data.</text>
</comment>
<dbReference type="SUPFAM" id="SSF47027">
    <property type="entry name" value="Acyl-CoA binding protein"/>
    <property type="match status" value="1"/>
</dbReference>
<sequence length="250" mass="26993">MMQRTMKKQHMTSAYVDCLLPADCPPLATVELAPRAEPDDDAVRRPAPAARLYRLGPQTCVVRCDSVLANDHHYWLAETVLSQFEGAATVVAVGSAPLAEYLSSAAPYEERPSLLVRCLATSQCKLPSSLTSLEPPNVVKGTPAAGQSIRIFKLTTQPAAAAAMGLEDDFKKASEDVTKLKTRPSDADMLEIYALFKQGTVGDVNTDRPGMLDFKGKAKWDAWSGKKGMTKEAAMEAYVKKASELIAADS</sequence>
<keyword evidence="5" id="KW-1185">Reference proteome</keyword>
<dbReference type="InterPro" id="IPR000582">
    <property type="entry name" value="Acyl-CoA-binding_protein"/>
</dbReference>
<organism evidence="4 5">
    <name type="scientific">Amphibalanus amphitrite</name>
    <name type="common">Striped barnacle</name>
    <name type="synonym">Balanus amphitrite</name>
    <dbReference type="NCBI Taxonomy" id="1232801"/>
    <lineage>
        <taxon>Eukaryota</taxon>
        <taxon>Metazoa</taxon>
        <taxon>Ecdysozoa</taxon>
        <taxon>Arthropoda</taxon>
        <taxon>Crustacea</taxon>
        <taxon>Multicrustacea</taxon>
        <taxon>Cirripedia</taxon>
        <taxon>Thoracica</taxon>
        <taxon>Thoracicalcarea</taxon>
        <taxon>Balanomorpha</taxon>
        <taxon>Balanoidea</taxon>
        <taxon>Balanidae</taxon>
        <taxon>Amphibalaninae</taxon>
        <taxon>Amphibalanus</taxon>
    </lineage>
</organism>
<dbReference type="PRINTS" id="PR00689">
    <property type="entry name" value="ACOABINDINGP"/>
</dbReference>
<dbReference type="PROSITE" id="PS51228">
    <property type="entry name" value="ACB_2"/>
    <property type="match status" value="1"/>
</dbReference>
<accession>A0A6A4WI26</accession>
<reference evidence="4 5" key="1">
    <citation type="submission" date="2019-07" db="EMBL/GenBank/DDBJ databases">
        <title>Draft genome assembly of a fouling barnacle, Amphibalanus amphitrite (Darwin, 1854): The first reference genome for Thecostraca.</title>
        <authorList>
            <person name="Kim W."/>
        </authorList>
    </citation>
    <scope>NUCLEOTIDE SEQUENCE [LARGE SCALE GENOMIC DNA]</scope>
    <source>
        <strain evidence="4">SNU_AA5</strain>
        <tissue evidence="4">Soma without cirri and trophi</tissue>
    </source>
</reference>
<feature type="domain" description="ACB" evidence="3">
    <location>
        <begin position="166"/>
        <end position="250"/>
    </location>
</feature>
<proteinExistence type="inferred from homology"/>
<evidence type="ECO:0000313" key="4">
    <source>
        <dbReference type="EMBL" id="KAF0304909.1"/>
    </source>
</evidence>
<evidence type="ECO:0000256" key="2">
    <source>
        <dbReference type="ARBA" id="ARBA00023121"/>
    </source>
</evidence>
<evidence type="ECO:0000313" key="5">
    <source>
        <dbReference type="Proteomes" id="UP000440578"/>
    </source>
</evidence>
<keyword evidence="2" id="KW-0446">Lipid-binding</keyword>
<dbReference type="Proteomes" id="UP000440578">
    <property type="component" value="Unassembled WGS sequence"/>
</dbReference>
<dbReference type="PANTHER" id="PTHR23310:SF62">
    <property type="entry name" value="ACYL-COA BINDING PROTEIN 1, ISOFORM A"/>
    <property type="match status" value="1"/>
</dbReference>
<dbReference type="EMBL" id="VIIS01000797">
    <property type="protein sequence ID" value="KAF0304909.1"/>
    <property type="molecule type" value="Genomic_DNA"/>
</dbReference>
<protein>
    <submittedName>
        <fullName evidence="4">Putative acyl-CoA-binding protein</fullName>
    </submittedName>
</protein>
<dbReference type="InterPro" id="IPR014352">
    <property type="entry name" value="FERM/acyl-CoA-bd_prot_sf"/>
</dbReference>
<comment type="similarity">
    <text evidence="1">Belongs to the ACBP family.</text>
</comment>
<evidence type="ECO:0000256" key="1">
    <source>
        <dbReference type="ARBA" id="ARBA00005567"/>
    </source>
</evidence>
<dbReference type="GO" id="GO:0000062">
    <property type="term" value="F:fatty-acyl-CoA binding"/>
    <property type="evidence" value="ECO:0007669"/>
    <property type="project" value="InterPro"/>
</dbReference>
<dbReference type="PANTHER" id="PTHR23310">
    <property type="entry name" value="ACYL-COA-BINDING PROTEIN, ACBP"/>
    <property type="match status" value="1"/>
</dbReference>
<dbReference type="PROSITE" id="PS00880">
    <property type="entry name" value="ACB_1"/>
    <property type="match status" value="1"/>
</dbReference>
<name>A0A6A4WI26_AMPAM</name>